<dbReference type="Pfam" id="PF00855">
    <property type="entry name" value="PWWP"/>
    <property type="match status" value="1"/>
</dbReference>
<evidence type="ECO:0000259" key="1">
    <source>
        <dbReference type="PROSITE" id="PS50812"/>
    </source>
</evidence>
<evidence type="ECO:0000313" key="2">
    <source>
        <dbReference type="EMBL" id="CAL1411146.1"/>
    </source>
</evidence>
<reference evidence="2 3" key="1">
    <citation type="submission" date="2024-04" db="EMBL/GenBank/DDBJ databases">
        <authorList>
            <person name="Fracassetti M."/>
        </authorList>
    </citation>
    <scope>NUCLEOTIDE SEQUENCE [LARGE SCALE GENOMIC DNA]</scope>
</reference>
<dbReference type="Proteomes" id="UP001497516">
    <property type="component" value="Chromosome 9"/>
</dbReference>
<dbReference type="CDD" id="cd05162">
    <property type="entry name" value="PWWP"/>
    <property type="match status" value="1"/>
</dbReference>
<dbReference type="InterPro" id="IPR000313">
    <property type="entry name" value="PWWP_dom"/>
</dbReference>
<organism evidence="2 3">
    <name type="scientific">Linum trigynum</name>
    <dbReference type="NCBI Taxonomy" id="586398"/>
    <lineage>
        <taxon>Eukaryota</taxon>
        <taxon>Viridiplantae</taxon>
        <taxon>Streptophyta</taxon>
        <taxon>Embryophyta</taxon>
        <taxon>Tracheophyta</taxon>
        <taxon>Spermatophyta</taxon>
        <taxon>Magnoliopsida</taxon>
        <taxon>eudicotyledons</taxon>
        <taxon>Gunneridae</taxon>
        <taxon>Pentapetalae</taxon>
        <taxon>rosids</taxon>
        <taxon>fabids</taxon>
        <taxon>Malpighiales</taxon>
        <taxon>Linaceae</taxon>
        <taxon>Linum</taxon>
    </lineage>
</organism>
<gene>
    <name evidence="2" type="ORF">LTRI10_LOCUS50520</name>
</gene>
<dbReference type="InterPro" id="IPR044679">
    <property type="entry name" value="PWWP2-like"/>
</dbReference>
<dbReference type="EMBL" id="OZ034822">
    <property type="protein sequence ID" value="CAL1411146.1"/>
    <property type="molecule type" value="Genomic_DNA"/>
</dbReference>
<proteinExistence type="predicted"/>
<dbReference type="PANTHER" id="PTHR33697:SF1">
    <property type="entry name" value="TUDOR_PWWP_MBT SUPERFAMILY PROTEIN"/>
    <property type="match status" value="1"/>
</dbReference>
<feature type="domain" description="PWWP" evidence="1">
    <location>
        <begin position="21"/>
        <end position="76"/>
    </location>
</feature>
<dbReference type="Gene3D" id="2.30.30.140">
    <property type="match status" value="1"/>
</dbReference>
<dbReference type="AlphaFoldDB" id="A0AAV2GK92"/>
<keyword evidence="3" id="KW-1185">Reference proteome</keyword>
<evidence type="ECO:0000313" key="3">
    <source>
        <dbReference type="Proteomes" id="UP001497516"/>
    </source>
</evidence>
<name>A0AAV2GK92_9ROSI</name>
<sequence>MVPTASDELHNRNTKAIDASVGGLVWVRRRNWSWWPGRIMSMDEIAEGNLVSPRSGTPVKLLGRDDASVDWYNLEKSKRVKVFRWGEYNECIERARVAAANGIRKAVKYACRGGAVGPEPAVGSIRKRPWSPANGASAMRRI</sequence>
<protein>
    <recommendedName>
        <fullName evidence="1">PWWP domain-containing protein</fullName>
    </recommendedName>
</protein>
<accession>A0AAV2GK92</accession>
<dbReference type="SUPFAM" id="SSF63748">
    <property type="entry name" value="Tudor/PWWP/MBT"/>
    <property type="match status" value="1"/>
</dbReference>
<dbReference type="PROSITE" id="PS50812">
    <property type="entry name" value="PWWP"/>
    <property type="match status" value="1"/>
</dbReference>
<dbReference type="PANTHER" id="PTHR33697">
    <property type="entry name" value="T17B22.17 PROTEIN-RELATED"/>
    <property type="match status" value="1"/>
</dbReference>